<dbReference type="InterPro" id="IPR036147">
    <property type="entry name" value="Anti-sigma_E_RseA_N_sf"/>
</dbReference>
<proteinExistence type="inferred from homology"/>
<dbReference type="Pfam" id="PF03873">
    <property type="entry name" value="RseA_C"/>
    <property type="match status" value="1"/>
</dbReference>
<dbReference type="PANTHER" id="PTHR38104:SF1">
    <property type="entry name" value="ANTI-SIGMA-E FACTOR RSEA"/>
    <property type="match status" value="1"/>
</dbReference>
<comment type="similarity">
    <text evidence="2 7">Belongs to the RseA family.</text>
</comment>
<evidence type="ECO:0000256" key="7">
    <source>
        <dbReference type="PIRNR" id="PIRNR016938"/>
    </source>
</evidence>
<evidence type="ECO:0000259" key="9">
    <source>
        <dbReference type="Pfam" id="PF03873"/>
    </source>
</evidence>
<evidence type="ECO:0000256" key="6">
    <source>
        <dbReference type="ARBA" id="ARBA00023136"/>
    </source>
</evidence>
<reference evidence="11" key="1">
    <citation type="journal article" date="2018" name="Front. Microbiol.">
        <title>Genome-Based Analysis Reveals the Taxonomy and Diversity of the Family Idiomarinaceae.</title>
        <authorList>
            <person name="Liu Y."/>
            <person name="Lai Q."/>
            <person name="Shao Z."/>
        </authorList>
    </citation>
    <scope>NUCLEOTIDE SEQUENCE [LARGE SCALE GENOMIC DNA]</scope>
    <source>
        <strain evidence="11">AIS</strain>
    </source>
</reference>
<sequence length="202" mass="22114">MTEHQKEQLSALLDGHIDGDEAMHELVENASQRERWFRYQLTGAVIRGEATSGQPFDISAAVAAQIAAEPKHAVAPKSSWQALQQWLQGGWFRPAANVAVAAGVAIVTIVGIQSYQPVDDGIVAPEVAPSANTGFETRPLGGVINPVSFNMTSSPAVDQQEVDQERRLLQSFFFDHQQQLQLSEQVEAEVDTKPELPEQEIE</sequence>
<dbReference type="PANTHER" id="PTHR38104">
    <property type="match status" value="1"/>
</dbReference>
<evidence type="ECO:0000256" key="5">
    <source>
        <dbReference type="ARBA" id="ARBA00022989"/>
    </source>
</evidence>
<gene>
    <name evidence="10" type="ORF">CWE13_00825</name>
</gene>
<organism evidence="10 11">
    <name type="scientific">Aliidiomarina shirensis</name>
    <dbReference type="NCBI Taxonomy" id="1048642"/>
    <lineage>
        <taxon>Bacteria</taxon>
        <taxon>Pseudomonadati</taxon>
        <taxon>Pseudomonadota</taxon>
        <taxon>Gammaproteobacteria</taxon>
        <taxon>Alteromonadales</taxon>
        <taxon>Idiomarinaceae</taxon>
        <taxon>Aliidiomarina</taxon>
    </lineage>
</organism>
<evidence type="ECO:0000259" key="8">
    <source>
        <dbReference type="Pfam" id="PF03872"/>
    </source>
</evidence>
<dbReference type="GO" id="GO:0005886">
    <property type="term" value="C:plasma membrane"/>
    <property type="evidence" value="ECO:0007669"/>
    <property type="project" value="UniProtKB-SubCell"/>
</dbReference>
<dbReference type="RefSeq" id="WP_126805446.1">
    <property type="nucleotide sequence ID" value="NZ_PIPP01000001.1"/>
</dbReference>
<name>A0A432WWU8_9GAMM</name>
<evidence type="ECO:0000256" key="1">
    <source>
        <dbReference type="ARBA" id="ARBA00004162"/>
    </source>
</evidence>
<keyword evidence="4" id="KW-0812">Transmembrane</keyword>
<dbReference type="InterPro" id="IPR026279">
    <property type="entry name" value="RseA"/>
</dbReference>
<evidence type="ECO:0000256" key="2">
    <source>
        <dbReference type="ARBA" id="ARBA00005837"/>
    </source>
</evidence>
<dbReference type="AlphaFoldDB" id="A0A432WWU8"/>
<dbReference type="CDD" id="cd16328">
    <property type="entry name" value="RseA_N"/>
    <property type="match status" value="1"/>
</dbReference>
<dbReference type="PIRSF" id="PIRSF016938">
    <property type="entry name" value="RseA"/>
    <property type="match status" value="1"/>
</dbReference>
<comment type="subcellular location">
    <subcellularLocation>
        <location evidence="7">Cell inner membrane</location>
    </subcellularLocation>
    <subcellularLocation>
        <location evidence="1">Cell membrane</location>
        <topology evidence="1">Single-pass membrane protein</topology>
    </subcellularLocation>
</comment>
<evidence type="ECO:0000256" key="4">
    <source>
        <dbReference type="ARBA" id="ARBA00022692"/>
    </source>
</evidence>
<feature type="domain" description="Anti sigma-E protein RseA N-terminal" evidence="8">
    <location>
        <begin position="5"/>
        <end position="78"/>
    </location>
</feature>
<comment type="subunit">
    <text evidence="7">Interacts 1:1 with ECF RNA polymerase sigma-E (RpoE); this inhibits the interaction of sigma-E with the RNA polymerase catalytic core and leads to a decreased expression of sigma-E-regulated genes. Interacts with RseB.</text>
</comment>
<comment type="caution">
    <text evidence="10">The sequence shown here is derived from an EMBL/GenBank/DDBJ whole genome shotgun (WGS) entry which is preliminary data.</text>
</comment>
<dbReference type="GO" id="GO:0016989">
    <property type="term" value="F:sigma factor antagonist activity"/>
    <property type="evidence" value="ECO:0007669"/>
    <property type="project" value="InterPro"/>
</dbReference>
<dbReference type="OrthoDB" id="5298512at2"/>
<dbReference type="SUPFAM" id="SSF89069">
    <property type="entry name" value="N-terminal, cytoplasmic domain of anti-sigmaE factor RseA"/>
    <property type="match status" value="1"/>
</dbReference>
<dbReference type="EMBL" id="PIPP01000001">
    <property type="protein sequence ID" value="RUO38225.1"/>
    <property type="molecule type" value="Genomic_DNA"/>
</dbReference>
<dbReference type="Gene3D" id="1.10.10.880">
    <property type="entry name" value="Anti sigma-E protein RseA, N-terminal domain"/>
    <property type="match status" value="1"/>
</dbReference>
<dbReference type="Proteomes" id="UP000286934">
    <property type="component" value="Unassembled WGS sequence"/>
</dbReference>
<keyword evidence="5" id="KW-1133">Transmembrane helix</keyword>
<keyword evidence="3 7" id="KW-1003">Cell membrane</keyword>
<dbReference type="InterPro" id="IPR005572">
    <property type="entry name" value="Anti-sigma_E_RseA_N"/>
</dbReference>
<keyword evidence="7" id="KW-0997">Cell inner membrane</keyword>
<keyword evidence="6 7" id="KW-0472">Membrane</keyword>
<dbReference type="InterPro" id="IPR005573">
    <property type="entry name" value="Anti-sigma_E_RseA_C"/>
</dbReference>
<dbReference type="Pfam" id="PF03872">
    <property type="entry name" value="RseA_N"/>
    <property type="match status" value="1"/>
</dbReference>
<comment type="function">
    <text evidence="7">An anti-sigma factor for extracytoplasmic function (ECF) sigma factor sigma-E (RpoE). ECF sigma factors are held in an inactive form by an anti-sigma factor until released by regulated intramembrane proteolysis (RIP). RIP occurs when an extracytoplasmic signal triggers a concerted proteolytic cascade to transmit information and elicit cellular responses. The membrane-spanning regulatory substrate protein is first cut periplasmically (site-1 protease, S1P, DegS), then within the membrane itself (site-2 protease, S2P, RseP), while cytoplasmic proteases finish degrading the anti-sigma factor, liberating sigma-E.</text>
</comment>
<protein>
    <recommendedName>
        <fullName evidence="7">Anti-sigma-E factor RseA</fullName>
    </recommendedName>
    <alternativeName>
        <fullName evidence="7">Regulator of SigE</fullName>
    </alternativeName>
    <alternativeName>
        <fullName evidence="7">Sigma-E anti-sigma factor RseA</fullName>
    </alternativeName>
    <alternativeName>
        <fullName evidence="7">Sigma-E factor negative regulatory protein</fullName>
    </alternativeName>
</protein>
<feature type="domain" description="Anti sigma-E protein RseA C-terminal" evidence="9">
    <location>
        <begin position="135"/>
        <end position="181"/>
    </location>
</feature>
<keyword evidence="11" id="KW-1185">Reference proteome</keyword>
<accession>A0A432WWU8</accession>
<evidence type="ECO:0000313" key="11">
    <source>
        <dbReference type="Proteomes" id="UP000286934"/>
    </source>
</evidence>
<evidence type="ECO:0000256" key="3">
    <source>
        <dbReference type="ARBA" id="ARBA00022475"/>
    </source>
</evidence>
<dbReference type="InterPro" id="IPR052383">
    <property type="entry name" value="Anti-sigma-E_RseA-like"/>
</dbReference>
<evidence type="ECO:0000313" key="10">
    <source>
        <dbReference type="EMBL" id="RUO38225.1"/>
    </source>
</evidence>